<dbReference type="AlphaFoldDB" id="A0A7R9JTT4"/>
<proteinExistence type="predicted"/>
<organism evidence="1">
    <name type="scientific">Timema genevievae</name>
    <name type="common">Walking stick</name>
    <dbReference type="NCBI Taxonomy" id="629358"/>
    <lineage>
        <taxon>Eukaryota</taxon>
        <taxon>Metazoa</taxon>
        <taxon>Ecdysozoa</taxon>
        <taxon>Arthropoda</taxon>
        <taxon>Hexapoda</taxon>
        <taxon>Insecta</taxon>
        <taxon>Pterygota</taxon>
        <taxon>Neoptera</taxon>
        <taxon>Polyneoptera</taxon>
        <taxon>Phasmatodea</taxon>
        <taxon>Timematodea</taxon>
        <taxon>Timematoidea</taxon>
        <taxon>Timematidae</taxon>
        <taxon>Timema</taxon>
    </lineage>
</organism>
<protein>
    <submittedName>
        <fullName evidence="1">Uncharacterized protein</fullName>
    </submittedName>
</protein>
<accession>A0A7R9JTT4</accession>
<dbReference type="EMBL" id="OE840028">
    <property type="protein sequence ID" value="CAD7589307.1"/>
    <property type="molecule type" value="Genomic_DNA"/>
</dbReference>
<evidence type="ECO:0000313" key="1">
    <source>
        <dbReference type="EMBL" id="CAD7589307.1"/>
    </source>
</evidence>
<sequence length="172" mass="19428">MSAGTFVDRIDPFAKRSLKKKTKKSQGSSRYRNSADLELQVLALLKESNVVILSSPQTRGLWCHKPLHLLWKIPRKQVTDLKICASTEFEPSSSQRVTIETRQTRKINWRNIVIDMSAQLTGVNRPGVANLGLQRCPAGLTACTWYCIIMSTSNPPIDNRPLIRPPPYTRDP</sequence>
<reference evidence="1" key="1">
    <citation type="submission" date="2020-11" db="EMBL/GenBank/DDBJ databases">
        <authorList>
            <person name="Tran Van P."/>
        </authorList>
    </citation>
    <scope>NUCLEOTIDE SEQUENCE</scope>
</reference>
<gene>
    <name evidence="1" type="ORF">TGEB3V08_LOCUS3271</name>
</gene>
<name>A0A7R9JTT4_TIMGE</name>